<accession>A0A179B2C5</accession>
<evidence type="ECO:0000259" key="3">
    <source>
        <dbReference type="PROSITE" id="PS50110"/>
    </source>
</evidence>
<dbReference type="EMBL" id="LVZK01000003">
    <property type="protein sequence ID" value="OAP85221.1"/>
    <property type="molecule type" value="Genomic_DNA"/>
</dbReference>
<reference evidence="4 5" key="1">
    <citation type="submission" date="2016-04" db="EMBL/GenBank/DDBJ databases">
        <title>Peptidophaga gingivicola gen. nov., sp. nov., isolated from human subgingival plaque.</title>
        <authorList>
            <person name="Beall C.J."/>
            <person name="Mokrzan E.M."/>
            <person name="Griffen A.L."/>
            <person name="Leys E.J."/>
        </authorList>
    </citation>
    <scope>NUCLEOTIDE SEQUENCE [LARGE SCALE GENOMIC DNA]</scope>
    <source>
        <strain evidence="4 5">BA112</strain>
    </source>
</reference>
<dbReference type="RefSeq" id="WP_050758847.1">
    <property type="nucleotide sequence ID" value="NZ_LVZK01000003.1"/>
</dbReference>
<evidence type="ECO:0000313" key="5">
    <source>
        <dbReference type="Proteomes" id="UP000078368"/>
    </source>
</evidence>
<evidence type="ECO:0000256" key="2">
    <source>
        <dbReference type="SAM" id="MobiDB-lite"/>
    </source>
</evidence>
<evidence type="ECO:0000256" key="1">
    <source>
        <dbReference type="PROSITE-ProRule" id="PRU00169"/>
    </source>
</evidence>
<protein>
    <recommendedName>
        <fullName evidence="3">Response regulatory domain-containing protein</fullName>
    </recommendedName>
</protein>
<feature type="domain" description="Response regulatory" evidence="3">
    <location>
        <begin position="25"/>
        <end position="144"/>
    </location>
</feature>
<dbReference type="PROSITE" id="PS50110">
    <property type="entry name" value="RESPONSE_REGULATORY"/>
    <property type="match status" value="1"/>
</dbReference>
<dbReference type="GO" id="GO:0000160">
    <property type="term" value="P:phosphorelay signal transduction system"/>
    <property type="evidence" value="ECO:0007669"/>
    <property type="project" value="InterPro"/>
</dbReference>
<feature type="region of interest" description="Disordered" evidence="2">
    <location>
        <begin position="1"/>
        <end position="33"/>
    </location>
</feature>
<dbReference type="Gene3D" id="3.40.50.2300">
    <property type="match status" value="1"/>
</dbReference>
<dbReference type="Proteomes" id="UP000078368">
    <property type="component" value="Unassembled WGS sequence"/>
</dbReference>
<keyword evidence="5" id="KW-1185">Reference proteome</keyword>
<dbReference type="OrthoDB" id="3395459at2"/>
<evidence type="ECO:0000313" key="4">
    <source>
        <dbReference type="EMBL" id="OAP85221.1"/>
    </source>
</evidence>
<dbReference type="InterPro" id="IPR001789">
    <property type="entry name" value="Sig_transdc_resp-reg_receiver"/>
</dbReference>
<comment type="caution">
    <text evidence="4">The sequence shown here is derived from an EMBL/GenBank/DDBJ whole genome shotgun (WGS) entry which is preliminary data.</text>
</comment>
<dbReference type="STRING" id="1823756.A4H34_08910"/>
<keyword evidence="1" id="KW-0597">Phosphoprotein</keyword>
<proteinExistence type="predicted"/>
<gene>
    <name evidence="4" type="ORF">A4H34_08910</name>
</gene>
<feature type="modified residue" description="4-aspartylphosphate" evidence="1">
    <location>
        <position position="80"/>
    </location>
</feature>
<dbReference type="AlphaFoldDB" id="A0A179B2C5"/>
<sequence length="149" mass="15954">MSETSAPTRTDAPPAAQEGADGKTTILVYSDDSKTRSEVRASVGRRAAKGLPEIAWKEVATPDALMLEVRRGGCSLMILDAEAPKLGGMGLGKTVHDEVDPSIPFILLVARPQDEWLARWSGAARTLAYPVNPRELSAAVAELLNTEEK</sequence>
<organism evidence="4 5">
    <name type="scientific">Peptidiphaga gingivicola</name>
    <dbReference type="NCBI Taxonomy" id="2741497"/>
    <lineage>
        <taxon>Bacteria</taxon>
        <taxon>Bacillati</taxon>
        <taxon>Actinomycetota</taxon>
        <taxon>Actinomycetes</taxon>
        <taxon>Actinomycetales</taxon>
        <taxon>Actinomycetaceae</taxon>
        <taxon>Peptidiphaga</taxon>
    </lineage>
</organism>
<name>A0A179B2C5_9ACTO</name>
<dbReference type="InterPro" id="IPR011006">
    <property type="entry name" value="CheY-like_superfamily"/>
</dbReference>
<dbReference type="SUPFAM" id="SSF52172">
    <property type="entry name" value="CheY-like"/>
    <property type="match status" value="1"/>
</dbReference>